<dbReference type="GO" id="GO:0005634">
    <property type="term" value="C:nucleus"/>
    <property type="evidence" value="ECO:0007669"/>
    <property type="project" value="TreeGrafter"/>
</dbReference>
<feature type="compositionally biased region" description="Acidic residues" evidence="2">
    <location>
        <begin position="1513"/>
        <end position="1525"/>
    </location>
</feature>
<dbReference type="GO" id="GO:0007062">
    <property type="term" value="P:sister chromatid cohesion"/>
    <property type="evidence" value="ECO:0007669"/>
    <property type="project" value="UniProtKB-ARBA"/>
</dbReference>
<protein>
    <submittedName>
        <fullName evidence="4">Cohesin complex subunit</fullName>
    </submittedName>
</protein>
<feature type="compositionally biased region" description="Acidic residues" evidence="2">
    <location>
        <begin position="712"/>
        <end position="722"/>
    </location>
</feature>
<dbReference type="GO" id="GO:0008278">
    <property type="term" value="C:cohesin complex"/>
    <property type="evidence" value="ECO:0007669"/>
    <property type="project" value="TreeGrafter"/>
</dbReference>
<dbReference type="Pfam" id="PF21581">
    <property type="entry name" value="SCD"/>
    <property type="match status" value="1"/>
</dbReference>
<feature type="compositionally biased region" description="Low complexity" evidence="2">
    <location>
        <begin position="259"/>
        <end position="284"/>
    </location>
</feature>
<accession>A0AAN6JUU9</accession>
<dbReference type="GO" id="GO:0000785">
    <property type="term" value="C:chromatin"/>
    <property type="evidence" value="ECO:0007669"/>
    <property type="project" value="TreeGrafter"/>
</dbReference>
<evidence type="ECO:0000313" key="4">
    <source>
        <dbReference type="EMBL" id="KAK0553453.1"/>
    </source>
</evidence>
<evidence type="ECO:0000256" key="2">
    <source>
        <dbReference type="SAM" id="MobiDB-lite"/>
    </source>
</evidence>
<dbReference type="Proteomes" id="UP001176517">
    <property type="component" value="Unassembled WGS sequence"/>
</dbReference>
<dbReference type="Pfam" id="PF08514">
    <property type="entry name" value="STAG"/>
    <property type="match status" value="1"/>
</dbReference>
<dbReference type="Gene3D" id="1.25.10.10">
    <property type="entry name" value="Leucine-rich Repeat Variant"/>
    <property type="match status" value="1"/>
</dbReference>
<evidence type="ECO:0000259" key="3">
    <source>
        <dbReference type="PROSITE" id="PS51425"/>
    </source>
</evidence>
<feature type="region of interest" description="Disordered" evidence="2">
    <location>
        <begin position="1470"/>
        <end position="1627"/>
    </location>
</feature>
<feature type="coiled-coil region" evidence="1">
    <location>
        <begin position="507"/>
        <end position="534"/>
    </location>
</feature>
<proteinExistence type="predicted"/>
<feature type="compositionally biased region" description="Low complexity" evidence="2">
    <location>
        <begin position="119"/>
        <end position="128"/>
    </location>
</feature>
<dbReference type="Pfam" id="PF24571">
    <property type="entry name" value="HEAT_SCC3-SA"/>
    <property type="match status" value="1"/>
</dbReference>
<dbReference type="InterPro" id="IPR013721">
    <property type="entry name" value="STAG"/>
</dbReference>
<reference evidence="4" key="1">
    <citation type="journal article" date="2023" name="PhytoFront">
        <title>Draft Genome Resources of Seven Strains of Tilletia horrida, Causal Agent of Kernel Smut of Rice.</title>
        <authorList>
            <person name="Khanal S."/>
            <person name="Antony Babu S."/>
            <person name="Zhou X.G."/>
        </authorList>
    </citation>
    <scope>NUCLEOTIDE SEQUENCE</scope>
    <source>
        <strain evidence="4">TX6</strain>
    </source>
</reference>
<feature type="compositionally biased region" description="Polar residues" evidence="2">
    <location>
        <begin position="52"/>
        <end position="61"/>
    </location>
</feature>
<feature type="compositionally biased region" description="Low complexity" evidence="2">
    <location>
        <begin position="1567"/>
        <end position="1578"/>
    </location>
</feature>
<dbReference type="InterPro" id="IPR056396">
    <property type="entry name" value="HEAT_SCC3-SA"/>
</dbReference>
<gene>
    <name evidence="4" type="primary">IRR1</name>
    <name evidence="4" type="ORF">OC846_002502</name>
</gene>
<dbReference type="PANTHER" id="PTHR11199">
    <property type="entry name" value="STROMAL ANTIGEN"/>
    <property type="match status" value="1"/>
</dbReference>
<sequence length="1627" mass="176412">MRRDAAAPAPGASSGATGGDLLSTCRPKRKAAEVATISFYGSAPDHGKKSRSASGASMFTKSSTQSSSSSPAQRTASRASKRVASATNVAESDSNGESEAEDTSMSRRPARRGTAAKRASATKFAPAKAPKKGAPRHQISSDEDNSEDSDNRDEDDEEEEEEEEEVEQVSTSRASKRSTKKPQPKRAAAKRPAPKSAAAKKRAVQQDASSEKEEGEDEDDFTSSSSEDVDNDDRADGDFVGAKKGKNAKSAAPRRSNPAKKATASAPAKKRAAAAPRAKGATKSRAVAGGAGRQVSAAKAVTRNKEDLPIKDDNVIFSGSSDSLLPSDKDPDLTCAIFRIVSPIDSVKDSDTSLETAAEDWVAMYHDVKPSALAQLVTFLLRSAACNSDVTEDAVSDVDEIVSQLEEFQDDAKKESMPSYPIVSKAADFKKFRHSLSEFLGHLLSSAHEAESLFDDTFFDTFKTWIVAMSGSPLRPFRHTATLFGLYFISSLNDVLEQIRHALGAAVRQRDAEKKKARNDKARLREMEKRVQEQKDFEAIVKGHKEDLFSRDADQSIRCDCVSELGLWMKKFPDQYMSGTYFTYLGWVLSDAEPTVRLSAVQAMGALYGKGVLPAPLRHFTERFKGRLVDMAIGETDVSVRCATFSVLTALDHHTSVEDKEGDDLLQDEQREVLGVQLFDMEARVRKACAPFVSSILDRDVASELATLEHDRDDDDEDEDGEREDHADKAKTLFKSLAGILVKYDSLLNERLKAEQGGIDNDDLDTALPFSLNGNAARQTRVALAVKSLCDVKPELQNVEQLIELLSLDHSYADGEAPSLSGDEGALPPAGAHLKLSTQEETVLVEVLLALLRKRRDEADAAAEGAEDQQDAISRVVTEAMPRFFAKYKTDATRIAEILLVPQVIKLDVFLESNGMTEFAALWDNIVDQFVRHTESGLLKNAADTMRSLNAAKGFGETNSAKLGGLQDQLLASFRGAAQDLDVEQDVLTDRQVHAFSACVLRLKVLGTVFDNVQLMEQDEGGKLSTGWELALALASRGRVGRGREVESTMVQDALVALCWYIVWKAHQLRATVVSGGIQQPVLEALLEKRKVLITLMSELVGAAPAAEVSASVQRVAFEQLVRLHILFVPRNIPPTEDEEAAAKSQLAATLELVCDSDLQQRCAKFVEGEIWRFSFSLGQEQDAHDAKHGGASQDEDGHAGSSVRDHNSSDVDDDDESIAETRSGKKSKTSKRKGPVRKEAASPPPPFQPSRALLKRELEFGSVVAALVSALRLGIFDVKHSEMLLKHQGRLGQVFDACLKVLVDVLREAALKFGLAMEVCEMSLRALKQSFELYLADGKHSSESNFLALARAISSVLVLRGPHLTILRAVSSNALTQLHTNAITYVVQRTKDGVEEDLESVVKRAPGFFRALVYMLPSMTASDALKVKMEMDKAIREAGVDTEPKAWDAQRTYEKRVVGIIAKNQEARLAGTANPQAKKGKQRDADAAGEGNEENIPPPAPSSDALSREADADADGDTVLDEQVAEARGGARRRPRPRPLARPAKRTAADRSDKDDDDESDLDVGSPSPSARRSSAANTSAFGSGAGPLDVLADDEEENAGAGSPGSSQSEVSLGQVARKKRQRVA</sequence>
<comment type="caution">
    <text evidence="4">The sequence shown here is derived from an EMBL/GenBank/DDBJ whole genome shotgun (WGS) entry which is preliminary data.</text>
</comment>
<evidence type="ECO:0000256" key="1">
    <source>
        <dbReference type="SAM" id="Coils"/>
    </source>
</evidence>
<feature type="compositionally biased region" description="Acidic residues" evidence="2">
    <location>
        <begin position="141"/>
        <end position="167"/>
    </location>
</feature>
<keyword evidence="1" id="KW-0175">Coiled coil</keyword>
<dbReference type="PROSITE" id="PS51425">
    <property type="entry name" value="SCD"/>
    <property type="match status" value="1"/>
</dbReference>
<feature type="compositionally biased region" description="Basic and acidic residues" evidence="2">
    <location>
        <begin position="1196"/>
        <end position="1210"/>
    </location>
</feature>
<keyword evidence="5" id="KW-1185">Reference proteome</keyword>
<name>A0AAN6JUU9_9BASI</name>
<feature type="compositionally biased region" description="Acidic residues" evidence="2">
    <location>
        <begin position="213"/>
        <end position="231"/>
    </location>
</feature>
<feature type="compositionally biased region" description="Basic residues" evidence="2">
    <location>
        <begin position="1531"/>
        <end position="1546"/>
    </location>
</feature>
<dbReference type="InterPro" id="IPR020839">
    <property type="entry name" value="SCD"/>
</dbReference>
<dbReference type="InterPro" id="IPR011989">
    <property type="entry name" value="ARM-like"/>
</dbReference>
<organism evidence="4 5">
    <name type="scientific">Tilletia horrida</name>
    <dbReference type="NCBI Taxonomy" id="155126"/>
    <lineage>
        <taxon>Eukaryota</taxon>
        <taxon>Fungi</taxon>
        <taxon>Dikarya</taxon>
        <taxon>Basidiomycota</taxon>
        <taxon>Ustilaginomycotina</taxon>
        <taxon>Exobasidiomycetes</taxon>
        <taxon>Tilletiales</taxon>
        <taxon>Tilletiaceae</taxon>
        <taxon>Tilletia</taxon>
    </lineage>
</organism>
<feature type="compositionally biased region" description="Low complexity" evidence="2">
    <location>
        <begin position="62"/>
        <end position="78"/>
    </location>
</feature>
<dbReference type="EMBL" id="JAPDMZ010000050">
    <property type="protein sequence ID" value="KAK0553453.1"/>
    <property type="molecule type" value="Genomic_DNA"/>
</dbReference>
<evidence type="ECO:0000313" key="5">
    <source>
        <dbReference type="Proteomes" id="UP001176517"/>
    </source>
</evidence>
<feature type="compositionally biased region" description="Low complexity" evidence="2">
    <location>
        <begin position="1"/>
        <end position="15"/>
    </location>
</feature>
<feature type="region of interest" description="Disordered" evidence="2">
    <location>
        <begin position="1"/>
        <end position="300"/>
    </location>
</feature>
<dbReference type="InterPro" id="IPR016024">
    <property type="entry name" value="ARM-type_fold"/>
</dbReference>
<feature type="region of interest" description="Disordered" evidence="2">
    <location>
        <begin position="707"/>
        <end position="727"/>
    </location>
</feature>
<dbReference type="SUPFAM" id="SSF48371">
    <property type="entry name" value="ARM repeat"/>
    <property type="match status" value="2"/>
</dbReference>
<dbReference type="GO" id="GO:0003682">
    <property type="term" value="F:chromatin binding"/>
    <property type="evidence" value="ECO:0007669"/>
    <property type="project" value="TreeGrafter"/>
</dbReference>
<dbReference type="PANTHER" id="PTHR11199:SF0">
    <property type="entry name" value="LD34181P-RELATED"/>
    <property type="match status" value="1"/>
</dbReference>
<feature type="compositionally biased region" description="Basic residues" evidence="2">
    <location>
        <begin position="174"/>
        <end position="203"/>
    </location>
</feature>
<feature type="region of interest" description="Disordered" evidence="2">
    <location>
        <begin position="1183"/>
        <end position="1250"/>
    </location>
</feature>
<feature type="compositionally biased region" description="Basic residues" evidence="2">
    <location>
        <begin position="1225"/>
        <end position="1236"/>
    </location>
</feature>
<feature type="domain" description="SCD" evidence="3">
    <location>
        <begin position="546"/>
        <end position="631"/>
    </location>
</feature>
<dbReference type="InterPro" id="IPR039662">
    <property type="entry name" value="Cohesin_Scc3/SA"/>
</dbReference>